<name>A0A5S9M8V8_BACIA</name>
<organism evidence="1 2">
    <name type="scientific">Bacillus safensis</name>
    <dbReference type="NCBI Taxonomy" id="561879"/>
    <lineage>
        <taxon>Bacteria</taxon>
        <taxon>Bacillati</taxon>
        <taxon>Bacillota</taxon>
        <taxon>Bacilli</taxon>
        <taxon>Bacillales</taxon>
        <taxon>Bacillaceae</taxon>
        <taxon>Bacillus</taxon>
    </lineage>
</organism>
<evidence type="ECO:0000313" key="2">
    <source>
        <dbReference type="Proteomes" id="UP000464658"/>
    </source>
</evidence>
<sequence>MPPVLLDLPVLRVPRGLLDQLALPALRGSLELLDLLVPPVLPDLPVLLVSLVLLDLQVLRV</sequence>
<proteinExistence type="predicted"/>
<gene>
    <name evidence="1" type="ORF">BsIDN1_35650</name>
</gene>
<accession>A0A5S9M8V8</accession>
<dbReference type="EMBL" id="AP021906">
    <property type="protein sequence ID" value="BBP89947.1"/>
    <property type="molecule type" value="Genomic_DNA"/>
</dbReference>
<evidence type="ECO:0000313" key="1">
    <source>
        <dbReference type="EMBL" id="BBP89947.1"/>
    </source>
</evidence>
<dbReference type="AlphaFoldDB" id="A0A5S9M8V8"/>
<protein>
    <submittedName>
        <fullName evidence="1">Uncharacterized protein</fullName>
    </submittedName>
</protein>
<reference evidence="1 2" key="1">
    <citation type="submission" date="2019-12" db="EMBL/GenBank/DDBJ databases">
        <title>Full genome sequence of a Bacillus safensis strain isolated from commercially available natto in Indonesia.</title>
        <authorList>
            <person name="Yoshida M."/>
            <person name="Uomi M."/>
            <person name="Waturangi D."/>
            <person name="Ekaputri J.J."/>
            <person name="Setiamarga D.H.E."/>
        </authorList>
    </citation>
    <scope>NUCLEOTIDE SEQUENCE [LARGE SCALE GENOMIC DNA]</scope>
    <source>
        <strain evidence="1 2">IDN1</strain>
    </source>
</reference>
<dbReference type="Proteomes" id="UP000464658">
    <property type="component" value="Chromosome"/>
</dbReference>